<dbReference type="EMBL" id="JASAOG010000081">
    <property type="protein sequence ID" value="KAK0054025.1"/>
    <property type="molecule type" value="Genomic_DNA"/>
</dbReference>
<evidence type="ECO:0000256" key="1">
    <source>
        <dbReference type="SAM" id="SignalP"/>
    </source>
</evidence>
<feature type="non-terminal residue" evidence="2">
    <location>
        <position position="244"/>
    </location>
</feature>
<evidence type="ECO:0000313" key="2">
    <source>
        <dbReference type="EMBL" id="KAK0054025.1"/>
    </source>
</evidence>
<reference evidence="2" key="2">
    <citation type="submission" date="2023-04" db="EMBL/GenBank/DDBJ databases">
        <authorList>
            <person name="Bu L."/>
            <person name="Lu L."/>
            <person name="Laidemitt M.R."/>
            <person name="Zhang S.M."/>
            <person name="Mutuku M."/>
            <person name="Mkoji G."/>
            <person name="Steinauer M."/>
            <person name="Loker E.S."/>
        </authorList>
    </citation>
    <scope>NUCLEOTIDE SEQUENCE</scope>
    <source>
        <strain evidence="2">KasaAsao</strain>
        <tissue evidence="2">Whole Snail</tissue>
    </source>
</reference>
<feature type="chain" id="PRO_5041986025" evidence="1">
    <location>
        <begin position="20"/>
        <end position="244"/>
    </location>
</feature>
<protein>
    <submittedName>
        <fullName evidence="2">Uncharacterized protein</fullName>
    </submittedName>
</protein>
<name>A0AAD8BGA4_BIOPF</name>
<accession>A0AAD8BGA4</accession>
<organism evidence="2 3">
    <name type="scientific">Biomphalaria pfeifferi</name>
    <name type="common">Bloodfluke planorb</name>
    <name type="synonym">Freshwater snail</name>
    <dbReference type="NCBI Taxonomy" id="112525"/>
    <lineage>
        <taxon>Eukaryota</taxon>
        <taxon>Metazoa</taxon>
        <taxon>Spiralia</taxon>
        <taxon>Lophotrochozoa</taxon>
        <taxon>Mollusca</taxon>
        <taxon>Gastropoda</taxon>
        <taxon>Heterobranchia</taxon>
        <taxon>Euthyneura</taxon>
        <taxon>Panpulmonata</taxon>
        <taxon>Hygrophila</taxon>
        <taxon>Lymnaeoidea</taxon>
        <taxon>Planorbidae</taxon>
        <taxon>Biomphalaria</taxon>
    </lineage>
</organism>
<comment type="caution">
    <text evidence="2">The sequence shown here is derived from an EMBL/GenBank/DDBJ whole genome shotgun (WGS) entry which is preliminary data.</text>
</comment>
<proteinExistence type="predicted"/>
<reference evidence="2" key="1">
    <citation type="journal article" date="2023" name="PLoS Negl. Trop. Dis.">
        <title>A genome sequence for Biomphalaria pfeifferi, the major vector snail for the human-infecting parasite Schistosoma mansoni.</title>
        <authorList>
            <person name="Bu L."/>
            <person name="Lu L."/>
            <person name="Laidemitt M.R."/>
            <person name="Zhang S.M."/>
            <person name="Mutuku M."/>
            <person name="Mkoji G."/>
            <person name="Steinauer M."/>
            <person name="Loker E.S."/>
        </authorList>
    </citation>
    <scope>NUCLEOTIDE SEQUENCE</scope>
    <source>
        <strain evidence="2">KasaAsao</strain>
    </source>
</reference>
<feature type="signal peptide" evidence="1">
    <location>
        <begin position="1"/>
        <end position="19"/>
    </location>
</feature>
<gene>
    <name evidence="2" type="ORF">Bpfe_016516</name>
</gene>
<sequence length="244" mass="26544">QRLTYICLELLAILVSTLAAPLVTTSFSLDNPCGLAPGAALELPPNVVDLLKATITDANAASAANQAVVNKLRSDVMLTENEIITYTNKTLPGLPLRLPEVNVSKINELARKIRLNQMNLHLLYSANDILLNANVFPTDYLQSLSDINSKVLGASCRISKILLSLDDTFSQNELNVDKELQIVDFTAYGTAEIELHDLMTNGADSLDLKSASVAEFLIANEMMGEMRSLVHILDAEARSHGESH</sequence>
<evidence type="ECO:0000313" key="3">
    <source>
        <dbReference type="Proteomes" id="UP001233172"/>
    </source>
</evidence>
<keyword evidence="3" id="KW-1185">Reference proteome</keyword>
<dbReference type="AlphaFoldDB" id="A0AAD8BGA4"/>
<dbReference type="Proteomes" id="UP001233172">
    <property type="component" value="Unassembled WGS sequence"/>
</dbReference>
<feature type="non-terminal residue" evidence="2">
    <location>
        <position position="1"/>
    </location>
</feature>
<keyword evidence="1" id="KW-0732">Signal</keyword>